<comment type="caution">
    <text evidence="1">The sequence shown here is derived from an EMBL/GenBank/DDBJ whole genome shotgun (WGS) entry which is preliminary data.</text>
</comment>
<proteinExistence type="predicted"/>
<gene>
    <name evidence="1" type="ORF">CLV80_10319</name>
</gene>
<dbReference type="Proteomes" id="UP000238007">
    <property type="component" value="Unassembled WGS sequence"/>
</dbReference>
<keyword evidence="2" id="KW-1185">Reference proteome</keyword>
<organism evidence="1 2">
    <name type="scientific">Yoonia maritima</name>
    <dbReference type="NCBI Taxonomy" id="1435347"/>
    <lineage>
        <taxon>Bacteria</taxon>
        <taxon>Pseudomonadati</taxon>
        <taxon>Pseudomonadota</taxon>
        <taxon>Alphaproteobacteria</taxon>
        <taxon>Rhodobacterales</taxon>
        <taxon>Paracoccaceae</taxon>
        <taxon>Yoonia</taxon>
    </lineage>
</organism>
<protein>
    <submittedName>
        <fullName evidence="1">Uncharacterized protein</fullName>
    </submittedName>
</protein>
<dbReference type="OrthoDB" id="7869757at2"/>
<dbReference type="EMBL" id="PVTP01000003">
    <property type="protein sequence ID" value="PRY78697.1"/>
    <property type="molecule type" value="Genomic_DNA"/>
</dbReference>
<name>A0A2T0W153_9RHOB</name>
<sequence length="114" mass="12050">MIRRGLISCIVVFALAFVGFGHRALTPAVDTQATAYVLAGGDWADICGQTGDPRHARVDQCLACIVSHGCLTPTPAQFPALQLATSTLWIGENASISRLSILDWAYAARAPPLA</sequence>
<dbReference type="AlphaFoldDB" id="A0A2T0W153"/>
<accession>A0A2T0W153</accession>
<evidence type="ECO:0000313" key="2">
    <source>
        <dbReference type="Proteomes" id="UP000238007"/>
    </source>
</evidence>
<reference evidence="1 2" key="1">
    <citation type="submission" date="2018-03" db="EMBL/GenBank/DDBJ databases">
        <title>Genomic Encyclopedia of Archaeal and Bacterial Type Strains, Phase II (KMG-II): from individual species to whole genera.</title>
        <authorList>
            <person name="Goeker M."/>
        </authorList>
    </citation>
    <scope>NUCLEOTIDE SEQUENCE [LARGE SCALE GENOMIC DNA]</scope>
    <source>
        <strain evidence="1 2">DSM 101533</strain>
    </source>
</reference>
<evidence type="ECO:0000313" key="1">
    <source>
        <dbReference type="EMBL" id="PRY78697.1"/>
    </source>
</evidence>
<dbReference type="RefSeq" id="WP_106355416.1">
    <property type="nucleotide sequence ID" value="NZ_PVTP01000003.1"/>
</dbReference>